<organism evidence="1 2">
    <name type="scientific">Microbacterium phage Pumpernickel</name>
    <dbReference type="NCBI Taxonomy" id="2885983"/>
    <lineage>
        <taxon>Viruses</taxon>
        <taxon>Duplodnaviria</taxon>
        <taxon>Heunggongvirae</taxon>
        <taxon>Uroviricota</taxon>
        <taxon>Caudoviricetes</taxon>
        <taxon>Pumpernickelvirus</taxon>
        <taxon>Pumpernickelvirus pumpernickel</taxon>
    </lineage>
</organism>
<evidence type="ECO:0000313" key="2">
    <source>
        <dbReference type="Proteomes" id="UP000827768"/>
    </source>
</evidence>
<accession>A0AAE8YA53</accession>
<dbReference type="RefSeq" id="YP_010755287.1">
    <property type="nucleotide sequence ID" value="NC_073468.1"/>
</dbReference>
<evidence type="ECO:0000313" key="1">
    <source>
        <dbReference type="EMBL" id="UDL16047.1"/>
    </source>
</evidence>
<sequence length="80" mass="9185">MGDYDFYDEEDAAWGPAYQYSRGPSIAELEKLEKLADSLNQALKYKEANRLALIRRIEELGATEILHDVKAEILSKLRQL</sequence>
<dbReference type="Proteomes" id="UP000827768">
    <property type="component" value="Segment"/>
</dbReference>
<keyword evidence="2" id="KW-1185">Reference proteome</keyword>
<protein>
    <submittedName>
        <fullName evidence="1">Uncharacterized protein</fullName>
    </submittedName>
</protein>
<reference evidence="1" key="1">
    <citation type="submission" date="2021-09" db="EMBL/GenBank/DDBJ databases">
        <authorList>
            <person name="Andersen S.H."/>
            <person name="Beall E.A."/>
            <person name="Cappelle B."/>
            <person name="Falteisek K.J."/>
            <person name="Fenske B.A."/>
            <person name="Gansluckner N.W."/>
            <person name="Gilbertson S.M."/>
            <person name="Krings K.J."/>
            <person name="Mobeck M."/>
            <person name="Odeku J.O."/>
            <person name="Poncelet M.E."/>
            <person name="Rohr J.R."/>
            <person name="Rolands L."/>
            <person name="Whipple C.D."/>
            <person name="Whipple E.M."/>
            <person name="Spring A.M."/>
            <person name="Klyczek K."/>
            <person name="Garlena R.A."/>
            <person name="Russell D.A."/>
            <person name="Pope W.H."/>
            <person name="Jacobs-Sera D."/>
            <person name="Hatfull G.F."/>
        </authorList>
    </citation>
    <scope>NUCLEOTIDE SEQUENCE</scope>
</reference>
<dbReference type="GeneID" id="80019938"/>
<gene>
    <name evidence="1" type="primary">297</name>
    <name evidence="1" type="ORF">SEA_PUMPERNICKEL_297</name>
</gene>
<dbReference type="KEGG" id="vg:80019938"/>
<name>A0AAE8YA53_9CAUD</name>
<dbReference type="EMBL" id="OK040790">
    <property type="protein sequence ID" value="UDL16047.1"/>
    <property type="molecule type" value="Genomic_DNA"/>
</dbReference>
<proteinExistence type="predicted"/>